<gene>
    <name evidence="2" type="ORF">M422DRAFT_260885</name>
</gene>
<evidence type="ECO:0000313" key="2">
    <source>
        <dbReference type="EMBL" id="KIJ36786.1"/>
    </source>
</evidence>
<dbReference type="Proteomes" id="UP000054279">
    <property type="component" value="Unassembled WGS sequence"/>
</dbReference>
<dbReference type="HOGENOM" id="CLU_083100_0_0_1"/>
<reference evidence="2 3" key="1">
    <citation type="submission" date="2014-06" db="EMBL/GenBank/DDBJ databases">
        <title>Evolutionary Origins and Diversification of the Mycorrhizal Mutualists.</title>
        <authorList>
            <consortium name="DOE Joint Genome Institute"/>
            <consortium name="Mycorrhizal Genomics Consortium"/>
            <person name="Kohler A."/>
            <person name="Kuo A."/>
            <person name="Nagy L.G."/>
            <person name="Floudas D."/>
            <person name="Copeland A."/>
            <person name="Barry K.W."/>
            <person name="Cichocki N."/>
            <person name="Veneault-Fourrey C."/>
            <person name="LaButti K."/>
            <person name="Lindquist E.A."/>
            <person name="Lipzen A."/>
            <person name="Lundell T."/>
            <person name="Morin E."/>
            <person name="Murat C."/>
            <person name="Riley R."/>
            <person name="Ohm R."/>
            <person name="Sun H."/>
            <person name="Tunlid A."/>
            <person name="Henrissat B."/>
            <person name="Grigoriev I.V."/>
            <person name="Hibbett D.S."/>
            <person name="Martin F."/>
        </authorList>
    </citation>
    <scope>NUCLEOTIDE SEQUENCE [LARGE SCALE GENOMIC DNA]</scope>
    <source>
        <strain evidence="2 3">SS14</strain>
    </source>
</reference>
<keyword evidence="3" id="KW-1185">Reference proteome</keyword>
<evidence type="ECO:0000256" key="1">
    <source>
        <dbReference type="SAM" id="MobiDB-lite"/>
    </source>
</evidence>
<protein>
    <submittedName>
        <fullName evidence="2">Uncharacterized protein</fullName>
    </submittedName>
</protein>
<feature type="compositionally biased region" description="Acidic residues" evidence="1">
    <location>
        <begin position="218"/>
        <end position="233"/>
    </location>
</feature>
<dbReference type="AlphaFoldDB" id="A0A0C9VHG9"/>
<feature type="region of interest" description="Disordered" evidence="1">
    <location>
        <begin position="182"/>
        <end position="233"/>
    </location>
</feature>
<feature type="compositionally biased region" description="Acidic residues" evidence="1">
    <location>
        <begin position="182"/>
        <end position="210"/>
    </location>
</feature>
<sequence length="233" mass="26278">MPEATDNEELQVKLKKLCDEQDTFKVQKEKEKVERNKLLGNRLKAGTKKLVQVNAKASGSNVKASGSTPKGSKQKVVLEEDNIEVTSRPKRVRTVANNDGSIERIPSVAESLHGINKALIVTVDLLGNTQAVNEHQAKYLHGIEISMVNLQYTMQTHVAQVHSRMVELERRAGIWPVEDEEFADEEVEPAGPEDMEEEVKEVREEVEEIREEDKEGHEVEDDETMKDPEADEL</sequence>
<accession>A0A0C9VHG9</accession>
<evidence type="ECO:0000313" key="3">
    <source>
        <dbReference type="Proteomes" id="UP000054279"/>
    </source>
</evidence>
<dbReference type="EMBL" id="KN837175">
    <property type="protein sequence ID" value="KIJ36786.1"/>
    <property type="molecule type" value="Genomic_DNA"/>
</dbReference>
<proteinExistence type="predicted"/>
<organism evidence="2 3">
    <name type="scientific">Sphaerobolus stellatus (strain SS14)</name>
    <dbReference type="NCBI Taxonomy" id="990650"/>
    <lineage>
        <taxon>Eukaryota</taxon>
        <taxon>Fungi</taxon>
        <taxon>Dikarya</taxon>
        <taxon>Basidiomycota</taxon>
        <taxon>Agaricomycotina</taxon>
        <taxon>Agaricomycetes</taxon>
        <taxon>Phallomycetidae</taxon>
        <taxon>Geastrales</taxon>
        <taxon>Sphaerobolaceae</taxon>
        <taxon>Sphaerobolus</taxon>
    </lineage>
</organism>
<name>A0A0C9VHG9_SPHS4</name>